<gene>
    <name evidence="6" type="ORF">HF878_10655</name>
</gene>
<protein>
    <submittedName>
        <fullName evidence="6">Helix-turn-helix transcriptional regulator</fullName>
    </submittedName>
</protein>
<evidence type="ECO:0000313" key="7">
    <source>
        <dbReference type="Proteomes" id="UP000543804"/>
    </source>
</evidence>
<dbReference type="Gene3D" id="1.10.260.40">
    <property type="entry name" value="lambda repressor-like DNA-binding domains"/>
    <property type="match status" value="1"/>
</dbReference>
<proteinExistence type="predicted"/>
<dbReference type="GO" id="GO:0003677">
    <property type="term" value="F:DNA binding"/>
    <property type="evidence" value="ECO:0007669"/>
    <property type="project" value="UniProtKB-KW"/>
</dbReference>
<dbReference type="AlphaFoldDB" id="A0A848BBY6"/>
<evidence type="ECO:0000313" key="6">
    <source>
        <dbReference type="EMBL" id="NMD99902.1"/>
    </source>
</evidence>
<keyword evidence="3" id="KW-0804">Transcription</keyword>
<organism evidence="6 7">
    <name type="scientific">Selenomonas bovis</name>
    <dbReference type="NCBI Taxonomy" id="416586"/>
    <lineage>
        <taxon>Bacteria</taxon>
        <taxon>Bacillati</taxon>
        <taxon>Bacillota</taxon>
        <taxon>Negativicutes</taxon>
        <taxon>Selenomonadales</taxon>
        <taxon>Selenomonadaceae</taxon>
        <taxon>Selenomonas</taxon>
    </lineage>
</organism>
<dbReference type="PANTHER" id="PTHR40661:SF1">
    <property type="entry name" value="HTH CRO_C1-TYPE DOMAIN-CONTAINING PROTEIN"/>
    <property type="match status" value="1"/>
</dbReference>
<dbReference type="SMART" id="SM00530">
    <property type="entry name" value="HTH_XRE"/>
    <property type="match status" value="1"/>
</dbReference>
<dbReference type="EMBL" id="JABAFA010000078">
    <property type="protein sequence ID" value="NMD99902.1"/>
    <property type="molecule type" value="Genomic_DNA"/>
</dbReference>
<keyword evidence="7" id="KW-1185">Reference proteome</keyword>
<dbReference type="CDD" id="cd00093">
    <property type="entry name" value="HTH_XRE"/>
    <property type="match status" value="1"/>
</dbReference>
<evidence type="ECO:0000256" key="2">
    <source>
        <dbReference type="ARBA" id="ARBA00023125"/>
    </source>
</evidence>
<dbReference type="InterPro" id="IPR001387">
    <property type="entry name" value="Cro/C1-type_HTH"/>
</dbReference>
<dbReference type="RefSeq" id="WP_170078089.1">
    <property type="nucleotide sequence ID" value="NZ_JABAFA010000078.1"/>
</dbReference>
<evidence type="ECO:0000256" key="3">
    <source>
        <dbReference type="ARBA" id="ARBA00023163"/>
    </source>
</evidence>
<accession>A0A848BBY6</accession>
<reference evidence="6 7" key="1">
    <citation type="submission" date="2020-04" db="EMBL/GenBank/DDBJ databases">
        <authorList>
            <person name="Hitch T.C.A."/>
            <person name="Wylensek D."/>
            <person name="Clavel T."/>
        </authorList>
    </citation>
    <scope>NUCLEOTIDE SEQUENCE [LARGE SCALE GENOMIC DNA]</scope>
    <source>
        <strain evidence="6 7">PG-130-P53-12</strain>
    </source>
</reference>
<evidence type="ECO:0000259" key="5">
    <source>
        <dbReference type="PROSITE" id="PS50943"/>
    </source>
</evidence>
<dbReference type="InterPro" id="IPR010982">
    <property type="entry name" value="Lambda_DNA-bd_dom_sf"/>
</dbReference>
<evidence type="ECO:0000256" key="1">
    <source>
        <dbReference type="ARBA" id="ARBA00023015"/>
    </source>
</evidence>
<feature type="domain" description="HTH cro/C1-type" evidence="5">
    <location>
        <begin position="8"/>
        <end position="62"/>
    </location>
</feature>
<keyword evidence="1" id="KW-0805">Transcription regulation</keyword>
<dbReference type="Proteomes" id="UP000543804">
    <property type="component" value="Unassembled WGS sequence"/>
</dbReference>
<dbReference type="Pfam" id="PF01381">
    <property type="entry name" value="HTH_3"/>
    <property type="match status" value="1"/>
</dbReference>
<evidence type="ECO:0000256" key="4">
    <source>
        <dbReference type="SAM" id="MobiDB-lite"/>
    </source>
</evidence>
<dbReference type="SUPFAM" id="SSF47413">
    <property type="entry name" value="lambda repressor-like DNA-binding domains"/>
    <property type="match status" value="1"/>
</dbReference>
<dbReference type="PANTHER" id="PTHR40661">
    <property type="match status" value="1"/>
</dbReference>
<comment type="caution">
    <text evidence="6">The sequence shown here is derived from an EMBL/GenBank/DDBJ whole genome shotgun (WGS) entry which is preliminary data.</text>
</comment>
<sequence>MGSFAQRLRDAMQSAGLKAVDLHERTGISKASISEYLSGNYEPKQKNVYRLAEALHVAPSYLMGLSEQEPPVSSAPPAPQKSDGLPELNARDERDIERDLEDMLHSVAQADYKAPGDEEDTEALRAALRVAMIQAKRTAKKKYTPRKYRKDK</sequence>
<feature type="region of interest" description="Disordered" evidence="4">
    <location>
        <begin position="66"/>
        <end position="94"/>
    </location>
</feature>
<name>A0A848BBY6_9FIRM</name>
<keyword evidence="2" id="KW-0238">DNA-binding</keyword>
<dbReference type="PROSITE" id="PS50943">
    <property type="entry name" value="HTH_CROC1"/>
    <property type="match status" value="1"/>
</dbReference>